<dbReference type="FunFam" id="3.40.50.1100:FF:000118">
    <property type="entry name" value="Related to CYS4-cystathionine beta-synthase"/>
    <property type="match status" value="1"/>
</dbReference>
<evidence type="ECO:0000256" key="9">
    <source>
        <dbReference type="ARBA" id="ARBA00022499"/>
    </source>
</evidence>
<keyword evidence="10" id="KW-0597">Phosphoprotein</keyword>
<dbReference type="NCBIfam" id="TIGR01137">
    <property type="entry name" value="cysta_beta"/>
    <property type="match status" value="1"/>
</dbReference>
<dbReference type="GO" id="GO:0006535">
    <property type="term" value="P:cysteine biosynthetic process from serine"/>
    <property type="evidence" value="ECO:0007669"/>
    <property type="project" value="UniProtKB-UniRule"/>
</dbReference>
<dbReference type="InterPro" id="IPR001926">
    <property type="entry name" value="TrpB-like_PALP"/>
</dbReference>
<dbReference type="Pfam" id="PF00571">
    <property type="entry name" value="CBS"/>
    <property type="match status" value="1"/>
</dbReference>
<keyword evidence="12" id="KW-0349">Heme</keyword>
<evidence type="ECO:0000256" key="20">
    <source>
        <dbReference type="ARBA" id="ARBA00023242"/>
    </source>
</evidence>
<dbReference type="GO" id="GO:0046872">
    <property type="term" value="F:metal ion binding"/>
    <property type="evidence" value="ECO:0007669"/>
    <property type="project" value="UniProtKB-KW"/>
</dbReference>
<dbReference type="InterPro" id="IPR000644">
    <property type="entry name" value="CBS_dom"/>
</dbReference>
<dbReference type="EC" id="4.2.1.22" evidence="7 25"/>
<keyword evidence="8" id="KW-0963">Cytoplasm</keyword>
<proteinExistence type="inferred from homology"/>
<keyword evidence="14" id="KW-0832">Ubl conjugation</keyword>
<comment type="similarity">
    <text evidence="5 25">Belongs to the cysteine synthase/cystathionine beta-synthase family.</text>
</comment>
<dbReference type="InterPro" id="IPR005857">
    <property type="entry name" value="Cysta_beta_synth"/>
</dbReference>
<dbReference type="PROSITE" id="PS51371">
    <property type="entry name" value="CBS"/>
    <property type="match status" value="1"/>
</dbReference>
<evidence type="ECO:0000256" key="11">
    <source>
        <dbReference type="ARBA" id="ARBA00022605"/>
    </source>
</evidence>
<dbReference type="SUPFAM" id="SSF53686">
    <property type="entry name" value="Tryptophan synthase beta subunit-like PLP-dependent enzymes"/>
    <property type="match status" value="1"/>
</dbReference>
<reference evidence="27 28" key="1">
    <citation type="journal article" date="2022" name="Nat. Ecol. Evol.">
        <title>A masculinizing supergene underlies an exaggerated male reproductive morph in a spider.</title>
        <authorList>
            <person name="Hendrickx F."/>
            <person name="De Corte Z."/>
            <person name="Sonet G."/>
            <person name="Van Belleghem S.M."/>
            <person name="Kostlbacher S."/>
            <person name="Vangestel C."/>
        </authorList>
    </citation>
    <scope>NUCLEOTIDE SEQUENCE [LARGE SCALE GENOMIC DNA]</scope>
    <source>
        <strain evidence="27">W744_W776</strain>
    </source>
</reference>
<dbReference type="AlphaFoldDB" id="A0AAV6UE07"/>
<protein>
    <recommendedName>
        <fullName evidence="21 25">Cystathionine beta-synthase</fullName>
        <ecNumber evidence="7 25">4.2.1.22</ecNumber>
    </recommendedName>
</protein>
<feature type="domain" description="CBS" evidence="26">
    <location>
        <begin position="409"/>
        <end position="466"/>
    </location>
</feature>
<dbReference type="InterPro" id="IPR046353">
    <property type="entry name" value="CBS_C"/>
</dbReference>
<dbReference type="GO" id="GO:0019343">
    <property type="term" value="P:cysteine biosynthetic process via cystathionine"/>
    <property type="evidence" value="ECO:0007669"/>
    <property type="project" value="UniProtKB-UniRule"/>
</dbReference>
<evidence type="ECO:0000256" key="4">
    <source>
        <dbReference type="ARBA" id="ARBA00005003"/>
    </source>
</evidence>
<keyword evidence="15 25" id="KW-0663">Pyridoxal phosphate</keyword>
<dbReference type="GO" id="GO:0030170">
    <property type="term" value="F:pyridoxal phosphate binding"/>
    <property type="evidence" value="ECO:0007669"/>
    <property type="project" value="UniProtKB-ARBA"/>
</dbReference>
<keyword evidence="16" id="KW-0408">Iron</keyword>
<evidence type="ECO:0000256" key="24">
    <source>
        <dbReference type="PROSITE-ProRule" id="PRU00703"/>
    </source>
</evidence>
<evidence type="ECO:0000256" key="10">
    <source>
        <dbReference type="ARBA" id="ARBA00022553"/>
    </source>
</evidence>
<comment type="subcellular location">
    <subcellularLocation>
        <location evidence="3">Cytoplasm</location>
    </subcellularLocation>
    <subcellularLocation>
        <location evidence="2">Nucleus</location>
    </subcellularLocation>
</comment>
<dbReference type="CDD" id="cd04608">
    <property type="entry name" value="CBS_pair_CBS"/>
    <property type="match status" value="1"/>
</dbReference>
<evidence type="ECO:0000256" key="5">
    <source>
        <dbReference type="ARBA" id="ARBA00007103"/>
    </source>
</evidence>
<evidence type="ECO:0000256" key="22">
    <source>
        <dbReference type="ARBA" id="ARBA00045425"/>
    </source>
</evidence>
<comment type="caution">
    <text evidence="27">The sequence shown here is derived from an EMBL/GenBank/DDBJ whole genome shotgun (WGS) entry which is preliminary data.</text>
</comment>
<evidence type="ECO:0000256" key="3">
    <source>
        <dbReference type="ARBA" id="ARBA00004496"/>
    </source>
</evidence>
<comment type="function">
    <text evidence="22">Hydro-lyase catalyzing the first step of the transsulfuration pathway, where the hydroxyl group of L-serine is displaced by L-homocysteine in a beta-replacement reaction to form L-cystathionine, the precursor of L-cysteine. This catabolic route allows the elimination of L-methionine and the toxic metabolite L-homocysteine. Also involved in the production of hydrogen sulfide, a gasotransmitter with signaling and cytoprotective effects on neurons.</text>
</comment>
<dbReference type="GO" id="GO:0005737">
    <property type="term" value="C:cytoplasm"/>
    <property type="evidence" value="ECO:0007669"/>
    <property type="project" value="UniProtKB-SubCell"/>
</dbReference>
<comment type="subunit">
    <text evidence="6">Homotetramer.</text>
</comment>
<evidence type="ECO:0000256" key="25">
    <source>
        <dbReference type="RuleBase" id="RU361204"/>
    </source>
</evidence>
<evidence type="ECO:0000256" key="8">
    <source>
        <dbReference type="ARBA" id="ARBA00022490"/>
    </source>
</evidence>
<evidence type="ECO:0000256" key="6">
    <source>
        <dbReference type="ARBA" id="ARBA00011881"/>
    </source>
</evidence>
<evidence type="ECO:0000256" key="7">
    <source>
        <dbReference type="ARBA" id="ARBA00012041"/>
    </source>
</evidence>
<keyword evidence="9" id="KW-1017">Isopeptide bond</keyword>
<evidence type="ECO:0000256" key="2">
    <source>
        <dbReference type="ARBA" id="ARBA00004123"/>
    </source>
</evidence>
<accession>A0AAV6UE07</accession>
<evidence type="ECO:0000256" key="21">
    <source>
        <dbReference type="ARBA" id="ARBA00026192"/>
    </source>
</evidence>
<organism evidence="27 28">
    <name type="scientific">Oedothorax gibbosus</name>
    <dbReference type="NCBI Taxonomy" id="931172"/>
    <lineage>
        <taxon>Eukaryota</taxon>
        <taxon>Metazoa</taxon>
        <taxon>Ecdysozoa</taxon>
        <taxon>Arthropoda</taxon>
        <taxon>Chelicerata</taxon>
        <taxon>Arachnida</taxon>
        <taxon>Araneae</taxon>
        <taxon>Araneomorphae</taxon>
        <taxon>Entelegynae</taxon>
        <taxon>Araneoidea</taxon>
        <taxon>Linyphiidae</taxon>
        <taxon>Erigoninae</taxon>
        <taxon>Oedothorax</taxon>
    </lineage>
</organism>
<keyword evidence="11 25" id="KW-0028">Amino-acid biosynthesis</keyword>
<dbReference type="InterPro" id="IPR050214">
    <property type="entry name" value="Cys_Synth/Cystath_Beta-Synth"/>
</dbReference>
<evidence type="ECO:0000256" key="1">
    <source>
        <dbReference type="ARBA" id="ARBA00001933"/>
    </source>
</evidence>
<dbReference type="GO" id="GO:0050667">
    <property type="term" value="P:homocysteine metabolic process"/>
    <property type="evidence" value="ECO:0007669"/>
    <property type="project" value="UniProtKB-ARBA"/>
</dbReference>
<evidence type="ECO:0000256" key="16">
    <source>
        <dbReference type="ARBA" id="ARBA00023004"/>
    </source>
</evidence>
<evidence type="ECO:0000256" key="23">
    <source>
        <dbReference type="ARBA" id="ARBA00047490"/>
    </source>
</evidence>
<gene>
    <name evidence="27" type="ORF">JTE90_009980</name>
</gene>
<dbReference type="Gene3D" id="3.40.50.1100">
    <property type="match status" value="2"/>
</dbReference>
<name>A0AAV6UE07_9ARAC</name>
<keyword evidence="13" id="KW-0479">Metal-binding</keyword>
<dbReference type="Pfam" id="PF00291">
    <property type="entry name" value="PALP"/>
    <property type="match status" value="1"/>
</dbReference>
<evidence type="ECO:0000256" key="15">
    <source>
        <dbReference type="ARBA" id="ARBA00022898"/>
    </source>
</evidence>
<dbReference type="Gene3D" id="3.10.580.10">
    <property type="entry name" value="CBS-domain"/>
    <property type="match status" value="1"/>
</dbReference>
<dbReference type="FunFam" id="3.40.50.1100:FF:000003">
    <property type="entry name" value="Cystathionine beta-synthase"/>
    <property type="match status" value="1"/>
</dbReference>
<evidence type="ECO:0000256" key="13">
    <source>
        <dbReference type="ARBA" id="ARBA00022723"/>
    </source>
</evidence>
<keyword evidence="28" id="KW-1185">Reference proteome</keyword>
<dbReference type="SMART" id="SM00116">
    <property type="entry name" value="CBS"/>
    <property type="match status" value="1"/>
</dbReference>
<keyword evidence="19 25" id="KW-0456">Lyase</keyword>
<keyword evidence="20" id="KW-0539">Nucleus</keyword>
<sequence>MDFEKCPEFVTKKLMNSSPTKSGIVGMSSASMDFVPPDRSSQCTWHLGDTTQNSVHNHVQRSEKPKIYPDALYAVGNTPLIRLNKIPLDYNIKCDILVKCEFLNVGGSVKDRIAVRMIEEAENSGKIKPGYTLIEPSSGNTGIGIALAAAVKGYKCIVVMPEKMSIEKVDTIKALGADIIRTPTSARFNSPESYINVAQRVQKQIPNSFILNQYQNAANALEHYDSTAEEILDACDNQVDMIVMGVGTGGTITGIGRKVKERCPTCQIVGVDPYGSILAQPEILNETTHPGNEMEGIGKDFIPTVLDRTVVDKWYKSEDKESFHLARLLIKKEGLLCGGSSGSALAAALKAAKDLKEGQRCVVILPDGLRNYMTKFLSDKWMAEKNLIDTHSETNAKDWWGNLKISCLNLTVPLTILPNASCQFAIDLMNKEGYEQLPVVDETGEIKGMISFGNLTAKINAGKVTSSALVSDVLYPIFHKITLNSTLGNLSTLLETSHYALVVADQRQCVETKNSVETKQIVIGIVTWLDLINFISTEEEKTRKGTNFQNGPAMNGY</sequence>
<comment type="cofactor">
    <cofactor evidence="1 25">
        <name>pyridoxal 5'-phosphate</name>
        <dbReference type="ChEBI" id="CHEBI:597326"/>
    </cofactor>
</comment>
<evidence type="ECO:0000256" key="18">
    <source>
        <dbReference type="ARBA" id="ARBA00023192"/>
    </source>
</evidence>
<evidence type="ECO:0000313" key="28">
    <source>
        <dbReference type="Proteomes" id="UP000827092"/>
    </source>
</evidence>
<keyword evidence="18 25" id="KW-0198">Cysteine biosynthesis</keyword>
<comment type="catalytic activity">
    <reaction evidence="23 25">
        <text>L-homocysteine + L-serine = L,L-cystathionine + H2O</text>
        <dbReference type="Rhea" id="RHEA:10112"/>
        <dbReference type="ChEBI" id="CHEBI:15377"/>
        <dbReference type="ChEBI" id="CHEBI:33384"/>
        <dbReference type="ChEBI" id="CHEBI:58161"/>
        <dbReference type="ChEBI" id="CHEBI:58199"/>
        <dbReference type="EC" id="4.2.1.22"/>
    </reaction>
</comment>
<dbReference type="GO" id="GO:0005634">
    <property type="term" value="C:nucleus"/>
    <property type="evidence" value="ECO:0007669"/>
    <property type="project" value="UniProtKB-SubCell"/>
</dbReference>
<evidence type="ECO:0000256" key="14">
    <source>
        <dbReference type="ARBA" id="ARBA00022843"/>
    </source>
</evidence>
<dbReference type="InterPro" id="IPR036052">
    <property type="entry name" value="TrpB-like_PALP_sf"/>
</dbReference>
<dbReference type="Proteomes" id="UP000827092">
    <property type="component" value="Unassembled WGS sequence"/>
</dbReference>
<evidence type="ECO:0000256" key="19">
    <source>
        <dbReference type="ARBA" id="ARBA00023239"/>
    </source>
</evidence>
<dbReference type="GO" id="GO:0004122">
    <property type="term" value="F:cystathionine beta-synthase activity"/>
    <property type="evidence" value="ECO:0007669"/>
    <property type="project" value="UniProtKB-UniRule"/>
</dbReference>
<keyword evidence="17 24" id="KW-0129">CBS domain</keyword>
<evidence type="ECO:0000259" key="26">
    <source>
        <dbReference type="PROSITE" id="PS51371"/>
    </source>
</evidence>
<evidence type="ECO:0000313" key="27">
    <source>
        <dbReference type="EMBL" id="KAG8182617.1"/>
    </source>
</evidence>
<evidence type="ECO:0000256" key="12">
    <source>
        <dbReference type="ARBA" id="ARBA00022617"/>
    </source>
</evidence>
<comment type="pathway">
    <text evidence="4">Amino-acid biosynthesis; L-cysteine biosynthesis; L-cysteine from L-homocysteine and L-serine: step 1/2.</text>
</comment>
<dbReference type="SUPFAM" id="SSF54631">
    <property type="entry name" value="CBS-domain pair"/>
    <property type="match status" value="1"/>
</dbReference>
<dbReference type="InterPro" id="IPR046342">
    <property type="entry name" value="CBS_dom_sf"/>
</dbReference>
<dbReference type="CDD" id="cd01561">
    <property type="entry name" value="CBS_like"/>
    <property type="match status" value="1"/>
</dbReference>
<dbReference type="FunFam" id="3.10.580.10:FF:000014">
    <property type="entry name" value="Cystathionine beta-synthase"/>
    <property type="match status" value="1"/>
</dbReference>
<evidence type="ECO:0000256" key="17">
    <source>
        <dbReference type="ARBA" id="ARBA00023122"/>
    </source>
</evidence>
<dbReference type="EMBL" id="JAFNEN010000457">
    <property type="protein sequence ID" value="KAG8182617.1"/>
    <property type="molecule type" value="Genomic_DNA"/>
</dbReference>
<dbReference type="PANTHER" id="PTHR10314">
    <property type="entry name" value="CYSTATHIONINE BETA-SYNTHASE"/>
    <property type="match status" value="1"/>
</dbReference>